<dbReference type="AlphaFoldDB" id="A0A9K3E2G5"/>
<dbReference type="Proteomes" id="UP000215914">
    <property type="component" value="Unassembled WGS sequence"/>
</dbReference>
<evidence type="ECO:0000313" key="3">
    <source>
        <dbReference type="Proteomes" id="UP000215914"/>
    </source>
</evidence>
<sequence>MIGGMILASHTPRGNTPHVDFEGVKILLSYFCFLSDDTSNVVLRDAEAVDGEDAITRTTKGRLVPGGKYVNVPNFKGFTKVSSSKPSTHHSSRFLKGPSQSSATDPVDLSDDIEVSEDQGVEVEAKKDTELAVVIGKKGKSKGKKVVMSAARGSSERSGEVHWRVILKEIEGFAEKEKAWVMKVGELTSRHEVEINELKKRMEVGKLQLKANREALNVQKKAFSKEKEGLKASLAQATSDD</sequence>
<protein>
    <submittedName>
        <fullName evidence="2">Uncharacterized protein</fullName>
    </submittedName>
</protein>
<accession>A0A9K3E2G5</accession>
<organism evidence="2 3">
    <name type="scientific">Helianthus annuus</name>
    <name type="common">Common sunflower</name>
    <dbReference type="NCBI Taxonomy" id="4232"/>
    <lineage>
        <taxon>Eukaryota</taxon>
        <taxon>Viridiplantae</taxon>
        <taxon>Streptophyta</taxon>
        <taxon>Embryophyta</taxon>
        <taxon>Tracheophyta</taxon>
        <taxon>Spermatophyta</taxon>
        <taxon>Magnoliopsida</taxon>
        <taxon>eudicotyledons</taxon>
        <taxon>Gunneridae</taxon>
        <taxon>Pentapetalae</taxon>
        <taxon>asterids</taxon>
        <taxon>campanulids</taxon>
        <taxon>Asterales</taxon>
        <taxon>Asteraceae</taxon>
        <taxon>Asteroideae</taxon>
        <taxon>Heliantheae alliance</taxon>
        <taxon>Heliantheae</taxon>
        <taxon>Helianthus</taxon>
    </lineage>
</organism>
<evidence type="ECO:0000313" key="2">
    <source>
        <dbReference type="EMBL" id="KAF5765077.1"/>
    </source>
</evidence>
<keyword evidence="3" id="KW-1185">Reference proteome</keyword>
<gene>
    <name evidence="2" type="ORF">HanXRQr2_Chr15g0699511</name>
</gene>
<evidence type="ECO:0000256" key="1">
    <source>
        <dbReference type="SAM" id="MobiDB-lite"/>
    </source>
</evidence>
<proteinExistence type="predicted"/>
<comment type="caution">
    <text evidence="2">The sequence shown here is derived from an EMBL/GenBank/DDBJ whole genome shotgun (WGS) entry which is preliminary data.</text>
</comment>
<dbReference type="EMBL" id="MNCJ02000330">
    <property type="protein sequence ID" value="KAF5765077.1"/>
    <property type="molecule type" value="Genomic_DNA"/>
</dbReference>
<dbReference type="Gramene" id="mRNA:HanXRQr2_Chr15g0699511">
    <property type="protein sequence ID" value="mRNA:HanXRQr2_Chr15g0699511"/>
    <property type="gene ID" value="HanXRQr2_Chr15g0699511"/>
</dbReference>
<name>A0A9K3E2G5_HELAN</name>
<reference evidence="2" key="1">
    <citation type="journal article" date="2017" name="Nature">
        <title>The sunflower genome provides insights into oil metabolism, flowering and Asterid evolution.</title>
        <authorList>
            <person name="Badouin H."/>
            <person name="Gouzy J."/>
            <person name="Grassa C.J."/>
            <person name="Murat F."/>
            <person name="Staton S.E."/>
            <person name="Cottret L."/>
            <person name="Lelandais-Briere C."/>
            <person name="Owens G.L."/>
            <person name="Carrere S."/>
            <person name="Mayjonade B."/>
            <person name="Legrand L."/>
            <person name="Gill N."/>
            <person name="Kane N.C."/>
            <person name="Bowers J.E."/>
            <person name="Hubner S."/>
            <person name="Bellec A."/>
            <person name="Berard A."/>
            <person name="Berges H."/>
            <person name="Blanchet N."/>
            <person name="Boniface M.C."/>
            <person name="Brunel D."/>
            <person name="Catrice O."/>
            <person name="Chaidir N."/>
            <person name="Claudel C."/>
            <person name="Donnadieu C."/>
            <person name="Faraut T."/>
            <person name="Fievet G."/>
            <person name="Helmstetter N."/>
            <person name="King M."/>
            <person name="Knapp S.J."/>
            <person name="Lai Z."/>
            <person name="Le Paslier M.C."/>
            <person name="Lippi Y."/>
            <person name="Lorenzon L."/>
            <person name="Mandel J.R."/>
            <person name="Marage G."/>
            <person name="Marchand G."/>
            <person name="Marquand E."/>
            <person name="Bret-Mestries E."/>
            <person name="Morien E."/>
            <person name="Nambeesan S."/>
            <person name="Nguyen T."/>
            <person name="Pegot-Espagnet P."/>
            <person name="Pouilly N."/>
            <person name="Raftis F."/>
            <person name="Sallet E."/>
            <person name="Schiex T."/>
            <person name="Thomas J."/>
            <person name="Vandecasteele C."/>
            <person name="Vares D."/>
            <person name="Vear F."/>
            <person name="Vautrin S."/>
            <person name="Crespi M."/>
            <person name="Mangin B."/>
            <person name="Burke J.M."/>
            <person name="Salse J."/>
            <person name="Munos S."/>
            <person name="Vincourt P."/>
            <person name="Rieseberg L.H."/>
            <person name="Langlade N.B."/>
        </authorList>
    </citation>
    <scope>NUCLEOTIDE SEQUENCE</scope>
    <source>
        <tissue evidence="2">Leaves</tissue>
    </source>
</reference>
<feature type="region of interest" description="Disordered" evidence="1">
    <location>
        <begin position="80"/>
        <end position="108"/>
    </location>
</feature>
<reference evidence="2" key="2">
    <citation type="submission" date="2020-06" db="EMBL/GenBank/DDBJ databases">
        <title>Helianthus annuus Genome sequencing and assembly Release 2.</title>
        <authorList>
            <person name="Gouzy J."/>
            <person name="Langlade N."/>
            <person name="Munos S."/>
        </authorList>
    </citation>
    <scope>NUCLEOTIDE SEQUENCE</scope>
    <source>
        <tissue evidence="2">Leaves</tissue>
    </source>
</reference>